<dbReference type="InterPro" id="IPR011051">
    <property type="entry name" value="RmlC_Cupin_sf"/>
</dbReference>
<dbReference type="PANTHER" id="PTHR35848:SF6">
    <property type="entry name" value="CUPIN TYPE-2 DOMAIN-CONTAINING PROTEIN"/>
    <property type="match status" value="1"/>
</dbReference>
<dbReference type="InterPro" id="IPR051610">
    <property type="entry name" value="GPI/OXD"/>
</dbReference>
<feature type="domain" description="Cupin type-2" evidence="2">
    <location>
        <begin position="176"/>
        <end position="230"/>
    </location>
</feature>
<dbReference type="GO" id="GO:0046872">
    <property type="term" value="F:metal ion binding"/>
    <property type="evidence" value="ECO:0007669"/>
    <property type="project" value="UniProtKB-KW"/>
</dbReference>
<organism evidence="3 4">
    <name type="scientific">Mycobacterium saskatchewanense</name>
    <dbReference type="NCBI Taxonomy" id="220927"/>
    <lineage>
        <taxon>Bacteria</taxon>
        <taxon>Bacillati</taxon>
        <taxon>Actinomycetota</taxon>
        <taxon>Actinomycetes</taxon>
        <taxon>Mycobacteriales</taxon>
        <taxon>Mycobacteriaceae</taxon>
        <taxon>Mycobacterium</taxon>
        <taxon>Mycobacterium simiae complex</taxon>
    </lineage>
</organism>
<comment type="caution">
    <text evidence="3">The sequence shown here is derived from an EMBL/GenBank/DDBJ whole genome shotgun (WGS) entry which is preliminary data.</text>
</comment>
<feature type="domain" description="Cupin type-2" evidence="2">
    <location>
        <begin position="33"/>
        <end position="94"/>
    </location>
</feature>
<dbReference type="SUPFAM" id="SSF51182">
    <property type="entry name" value="RmlC-like cupins"/>
    <property type="match status" value="2"/>
</dbReference>
<dbReference type="PANTHER" id="PTHR35848">
    <property type="entry name" value="OXALATE-BINDING PROTEIN"/>
    <property type="match status" value="1"/>
</dbReference>
<evidence type="ECO:0000256" key="1">
    <source>
        <dbReference type="ARBA" id="ARBA00022723"/>
    </source>
</evidence>
<dbReference type="InterPro" id="IPR014710">
    <property type="entry name" value="RmlC-like_jellyroll"/>
</dbReference>
<dbReference type="Pfam" id="PF07883">
    <property type="entry name" value="Cupin_2"/>
    <property type="match status" value="2"/>
</dbReference>
<dbReference type="EMBL" id="LQPR01000013">
    <property type="protein sequence ID" value="ORW73692.1"/>
    <property type="molecule type" value="Genomic_DNA"/>
</dbReference>
<dbReference type="Gene3D" id="2.60.120.10">
    <property type="entry name" value="Jelly Rolls"/>
    <property type="match status" value="2"/>
</dbReference>
<dbReference type="AlphaFoldDB" id="A0AAJ3NTF4"/>
<dbReference type="Proteomes" id="UP000193387">
    <property type="component" value="Unassembled WGS sequence"/>
</dbReference>
<keyword evidence="4" id="KW-1185">Reference proteome</keyword>
<evidence type="ECO:0000313" key="3">
    <source>
        <dbReference type="EMBL" id="ORW73692.1"/>
    </source>
</evidence>
<name>A0AAJ3NTF4_9MYCO</name>
<keyword evidence="1" id="KW-0479">Metal-binding</keyword>
<proteinExistence type="predicted"/>
<dbReference type="RefSeq" id="WP_085254466.1">
    <property type="nucleotide sequence ID" value="NZ_AP022573.1"/>
</dbReference>
<evidence type="ECO:0000259" key="2">
    <source>
        <dbReference type="Pfam" id="PF07883"/>
    </source>
</evidence>
<gene>
    <name evidence="3" type="ORF">AWC23_06275</name>
</gene>
<sequence>MLRKFDDIPTEPGTHSPEFMAHLENCAVVKGGIPAGTVADPLHTHRFDQFYFILAGTVDVQLGSERLRAGSDTLVRIPAGVPHFALNNGPDEVVQIEILAPAPVPASGGQLIPIKQLVDELGGPPPPSCLKPLADNGWTEIPDRPIAVQVLANRASGSRHAMIAVVRMASSVEPAQYSIHPFDEYYFVLDGAMTVDVAGETFHAGRHDLVVVPARTPYRTWNAGDRPERHLTIAAPEPPPSLELSQWTVAVEFSRS</sequence>
<accession>A0AAJ3NTF4</accession>
<reference evidence="3 4" key="1">
    <citation type="submission" date="2016-01" db="EMBL/GenBank/DDBJ databases">
        <title>The new phylogeny of the genus Mycobacterium.</title>
        <authorList>
            <person name="Tarcisio F."/>
            <person name="Conor M."/>
            <person name="Antonella G."/>
            <person name="Elisabetta G."/>
            <person name="Giulia F.S."/>
            <person name="Sara T."/>
            <person name="Anna F."/>
            <person name="Clotilde B."/>
            <person name="Roberto B."/>
            <person name="Veronica D.S."/>
            <person name="Fabio R."/>
            <person name="Monica P."/>
            <person name="Olivier J."/>
            <person name="Enrico T."/>
            <person name="Nicola S."/>
        </authorList>
    </citation>
    <scope>NUCLEOTIDE SEQUENCE [LARGE SCALE GENOMIC DNA]</scope>
    <source>
        <strain evidence="3 4">DSM 44616</strain>
    </source>
</reference>
<dbReference type="InterPro" id="IPR013096">
    <property type="entry name" value="Cupin_2"/>
</dbReference>
<protein>
    <recommendedName>
        <fullName evidence="2">Cupin type-2 domain-containing protein</fullName>
    </recommendedName>
</protein>
<evidence type="ECO:0000313" key="4">
    <source>
        <dbReference type="Proteomes" id="UP000193387"/>
    </source>
</evidence>